<feature type="compositionally biased region" description="Basic residues" evidence="1">
    <location>
        <begin position="278"/>
        <end position="293"/>
    </location>
</feature>
<dbReference type="RefSeq" id="XP_002287909.1">
    <property type="nucleotide sequence ID" value="XM_002287873.1"/>
</dbReference>
<dbReference type="KEGG" id="tps:THAPSDRAFT_2612"/>
<evidence type="ECO:0000313" key="2">
    <source>
        <dbReference type="EMBL" id="EED95352.1"/>
    </source>
</evidence>
<dbReference type="GeneID" id="7443043"/>
<feature type="compositionally biased region" description="Basic residues" evidence="1">
    <location>
        <begin position="370"/>
        <end position="381"/>
    </location>
</feature>
<evidence type="ECO:0000256" key="1">
    <source>
        <dbReference type="SAM" id="MobiDB-lite"/>
    </source>
</evidence>
<keyword evidence="3" id="KW-1185">Reference proteome</keyword>
<organism evidence="2 3">
    <name type="scientific">Thalassiosira pseudonana</name>
    <name type="common">Marine diatom</name>
    <name type="synonym">Cyclotella nana</name>
    <dbReference type="NCBI Taxonomy" id="35128"/>
    <lineage>
        <taxon>Eukaryota</taxon>
        <taxon>Sar</taxon>
        <taxon>Stramenopiles</taxon>
        <taxon>Ochrophyta</taxon>
        <taxon>Bacillariophyta</taxon>
        <taxon>Coscinodiscophyceae</taxon>
        <taxon>Thalassiosirophycidae</taxon>
        <taxon>Thalassiosirales</taxon>
        <taxon>Thalassiosiraceae</taxon>
        <taxon>Thalassiosira</taxon>
    </lineage>
</organism>
<dbReference type="Proteomes" id="UP000001449">
    <property type="component" value="Chromosome 2"/>
</dbReference>
<accession>B8BUV5</accession>
<sequence length="494" mass="53315">MKGYVATKRTSSLSSTTTDSADPDGISNAYSECVKEIRNEGKLLGSLALHQEAMKRMAQRQSDKAVEARERNQLQQEMEQVTERQKRPSLDMVTQFFGLDDELNSKETATAVQDFYPLTQSVKVRTTFDRSLSGRSINTASSYSRKSSANTSSAKLSKRGSFDALRSLGSCNGSFVSGASFASRGSLDALRSMLGCSFVEEDNNHSQAPIMLGRRTSLLVTSDNEEGSMGEAAQMMKDLELSDSEDDNSVGSDGSVDNGKEQEGDDQVIRRSSASRRSSLRRSLKRPSFKRRGSITMGVKKFISRRASNVSSSSCESSQKSGNSGSSASHSPRFRSPKQQQEEEETDSNSTSEDGGEEKKSERPMLRHGVSSRRNIRRRRSSLVSVDEGAALNNDNLGASLTLGVSGLDMSIGDSLDGSFSSVKDGSLICGWGRQGSMASSTVGEEKDGLICAWASRRDSGLTDSVSSMPEEGHNVGNDGGEKGIIPGEINCDF</sequence>
<reference evidence="2 3" key="2">
    <citation type="journal article" date="2008" name="Nature">
        <title>The Phaeodactylum genome reveals the evolutionary history of diatom genomes.</title>
        <authorList>
            <person name="Bowler C."/>
            <person name="Allen A.E."/>
            <person name="Badger J.H."/>
            <person name="Grimwood J."/>
            <person name="Jabbari K."/>
            <person name="Kuo A."/>
            <person name="Maheswari U."/>
            <person name="Martens C."/>
            <person name="Maumus F."/>
            <person name="Otillar R.P."/>
            <person name="Rayko E."/>
            <person name="Salamov A."/>
            <person name="Vandepoele K."/>
            <person name="Beszteri B."/>
            <person name="Gruber A."/>
            <person name="Heijde M."/>
            <person name="Katinka M."/>
            <person name="Mock T."/>
            <person name="Valentin K."/>
            <person name="Verret F."/>
            <person name="Berges J.A."/>
            <person name="Brownlee C."/>
            <person name="Cadoret J.P."/>
            <person name="Chiovitti A."/>
            <person name="Choi C.J."/>
            <person name="Coesel S."/>
            <person name="De Martino A."/>
            <person name="Detter J.C."/>
            <person name="Durkin C."/>
            <person name="Falciatore A."/>
            <person name="Fournet J."/>
            <person name="Haruta M."/>
            <person name="Huysman M.J."/>
            <person name="Jenkins B.D."/>
            <person name="Jiroutova K."/>
            <person name="Jorgensen R.E."/>
            <person name="Joubert Y."/>
            <person name="Kaplan A."/>
            <person name="Kroger N."/>
            <person name="Kroth P.G."/>
            <person name="La Roche J."/>
            <person name="Lindquist E."/>
            <person name="Lommer M."/>
            <person name="Martin-Jezequel V."/>
            <person name="Lopez P.J."/>
            <person name="Lucas S."/>
            <person name="Mangogna M."/>
            <person name="McGinnis K."/>
            <person name="Medlin L.K."/>
            <person name="Montsant A."/>
            <person name="Oudot-Le Secq M.P."/>
            <person name="Napoli C."/>
            <person name="Obornik M."/>
            <person name="Parker M.S."/>
            <person name="Petit J.L."/>
            <person name="Porcel B.M."/>
            <person name="Poulsen N."/>
            <person name="Robison M."/>
            <person name="Rychlewski L."/>
            <person name="Rynearson T.A."/>
            <person name="Schmutz J."/>
            <person name="Shapiro H."/>
            <person name="Siaut M."/>
            <person name="Stanley M."/>
            <person name="Sussman M.R."/>
            <person name="Taylor A.R."/>
            <person name="Vardi A."/>
            <person name="von Dassow P."/>
            <person name="Vyverman W."/>
            <person name="Willis A."/>
            <person name="Wyrwicz L.S."/>
            <person name="Rokhsar D.S."/>
            <person name="Weissenbach J."/>
            <person name="Armbrust E.V."/>
            <person name="Green B.R."/>
            <person name="Van de Peer Y."/>
            <person name="Grigoriev I.V."/>
        </authorList>
    </citation>
    <scope>NUCLEOTIDE SEQUENCE [LARGE SCALE GENOMIC DNA]</scope>
    <source>
        <strain evidence="2 3">CCMP1335</strain>
    </source>
</reference>
<dbReference type="InParanoid" id="B8BUV5"/>
<dbReference type="HOGENOM" id="CLU_552669_0_0_1"/>
<feature type="compositionally biased region" description="Low complexity" evidence="1">
    <location>
        <begin position="7"/>
        <end position="20"/>
    </location>
</feature>
<gene>
    <name evidence="2" type="ORF">THAPSDRAFT_2612</name>
</gene>
<feature type="region of interest" description="Disordered" evidence="1">
    <location>
        <begin position="242"/>
        <end position="383"/>
    </location>
</feature>
<evidence type="ECO:0000313" key="3">
    <source>
        <dbReference type="Proteomes" id="UP000001449"/>
    </source>
</evidence>
<protein>
    <submittedName>
        <fullName evidence="2">Uncharacterized protein</fullName>
    </submittedName>
</protein>
<reference evidence="2 3" key="1">
    <citation type="journal article" date="2004" name="Science">
        <title>The genome of the diatom Thalassiosira pseudonana: ecology, evolution, and metabolism.</title>
        <authorList>
            <person name="Armbrust E.V."/>
            <person name="Berges J.A."/>
            <person name="Bowler C."/>
            <person name="Green B.R."/>
            <person name="Martinez D."/>
            <person name="Putnam N.H."/>
            <person name="Zhou S."/>
            <person name="Allen A.E."/>
            <person name="Apt K.E."/>
            <person name="Bechner M."/>
            <person name="Brzezinski M.A."/>
            <person name="Chaal B.K."/>
            <person name="Chiovitti A."/>
            <person name="Davis A.K."/>
            <person name="Demarest M.S."/>
            <person name="Detter J.C."/>
            <person name="Glavina T."/>
            <person name="Goodstein D."/>
            <person name="Hadi M.Z."/>
            <person name="Hellsten U."/>
            <person name="Hildebrand M."/>
            <person name="Jenkins B.D."/>
            <person name="Jurka J."/>
            <person name="Kapitonov V.V."/>
            <person name="Kroger N."/>
            <person name="Lau W.W."/>
            <person name="Lane T.W."/>
            <person name="Larimer F.W."/>
            <person name="Lippmeier J.C."/>
            <person name="Lucas S."/>
            <person name="Medina M."/>
            <person name="Montsant A."/>
            <person name="Obornik M."/>
            <person name="Parker M.S."/>
            <person name="Palenik B."/>
            <person name="Pazour G.J."/>
            <person name="Richardson P.M."/>
            <person name="Rynearson T.A."/>
            <person name="Saito M.A."/>
            <person name="Schwartz D.C."/>
            <person name="Thamatrakoln K."/>
            <person name="Valentin K."/>
            <person name="Vardi A."/>
            <person name="Wilkerson F.P."/>
            <person name="Rokhsar D.S."/>
        </authorList>
    </citation>
    <scope>NUCLEOTIDE SEQUENCE [LARGE SCALE GENOMIC DNA]</scope>
    <source>
        <strain evidence="2 3">CCMP1335</strain>
    </source>
</reference>
<feature type="compositionally biased region" description="Low complexity" evidence="1">
    <location>
        <begin position="305"/>
        <end position="331"/>
    </location>
</feature>
<name>B8BUV5_THAPS</name>
<feature type="region of interest" description="Disordered" evidence="1">
    <location>
        <begin position="1"/>
        <end position="26"/>
    </location>
</feature>
<dbReference type="PaxDb" id="35128-Thaps2612"/>
<feature type="region of interest" description="Disordered" evidence="1">
    <location>
        <begin position="462"/>
        <end position="482"/>
    </location>
</feature>
<proteinExistence type="predicted"/>
<dbReference type="EMBL" id="CM000639">
    <property type="protein sequence ID" value="EED95352.1"/>
    <property type="molecule type" value="Genomic_DNA"/>
</dbReference>
<dbReference type="AlphaFoldDB" id="B8BUV5"/>